<dbReference type="AlphaFoldDB" id="A0A0C1Q5M4"/>
<dbReference type="Gene3D" id="2.40.30.170">
    <property type="match status" value="1"/>
</dbReference>
<sequence length="305" mass="33647">MEKIQSENGYDIALFNSGRIEHLAVKEGQAISKNMLIARLYSPKLKSKVVEQEATLSAALAAAEEAHNELQRVTNLHAKSLASLAKLDQAKKSAKIAKDTVTQMRAQLTKANNELDEFSIYAPQDGVIATLYAREGQFVPSENPIVKFAEAGRHKVEYWVPEKDAVKLDIGQTVSILVPTLNKHVQGIVSEKAIPTIKGPSLFKVSVLIKSPADRLLGLTAQFHIPSSNKQVYRINANAVRFMPNGNPYMLDTAKNLFHIELIGTRGEDLLFTVTKNVDDIKFDTSPEPTINTNLMAALEDNNDK</sequence>
<keyword evidence="2" id="KW-0175">Coiled coil</keyword>
<accession>A0A0C1Q5M4</accession>
<dbReference type="NCBIfam" id="TIGR01730">
    <property type="entry name" value="RND_mfp"/>
    <property type="match status" value="1"/>
</dbReference>
<dbReference type="GO" id="GO:0015562">
    <property type="term" value="F:efflux transmembrane transporter activity"/>
    <property type="evidence" value="ECO:0007669"/>
    <property type="project" value="TreeGrafter"/>
</dbReference>
<evidence type="ECO:0000256" key="1">
    <source>
        <dbReference type="ARBA" id="ARBA00009477"/>
    </source>
</evidence>
<dbReference type="GO" id="GO:1990281">
    <property type="term" value="C:efflux pump complex"/>
    <property type="evidence" value="ECO:0007669"/>
    <property type="project" value="TreeGrafter"/>
</dbReference>
<reference evidence="3 4" key="1">
    <citation type="submission" date="2014-12" db="EMBL/GenBank/DDBJ databases">
        <title>Draft Genome Sequence of Pseudoalteromonas luteoviolacea HI1.</title>
        <authorList>
            <person name="Asahina A.Y."/>
            <person name="Hadfield M.G."/>
        </authorList>
    </citation>
    <scope>NUCLEOTIDE SEQUENCE [LARGE SCALE GENOMIC DNA]</scope>
    <source>
        <strain evidence="3 4">HI1</strain>
    </source>
</reference>
<proteinExistence type="inferred from homology"/>
<dbReference type="Gene3D" id="1.10.287.470">
    <property type="entry name" value="Helix hairpin bin"/>
    <property type="match status" value="1"/>
</dbReference>
<dbReference type="Proteomes" id="UP000031327">
    <property type="component" value="Unassembled WGS sequence"/>
</dbReference>
<evidence type="ECO:0000313" key="4">
    <source>
        <dbReference type="Proteomes" id="UP000031327"/>
    </source>
</evidence>
<evidence type="ECO:0000313" key="3">
    <source>
        <dbReference type="EMBL" id="KID55881.1"/>
    </source>
</evidence>
<feature type="coiled-coil region" evidence="2">
    <location>
        <begin position="56"/>
        <end position="114"/>
    </location>
</feature>
<comment type="similarity">
    <text evidence="1">Belongs to the membrane fusion protein (MFP) (TC 8.A.1) family.</text>
</comment>
<evidence type="ECO:0000256" key="2">
    <source>
        <dbReference type="SAM" id="Coils"/>
    </source>
</evidence>
<dbReference type="SUPFAM" id="SSF111369">
    <property type="entry name" value="HlyD-like secretion proteins"/>
    <property type="match status" value="1"/>
</dbReference>
<comment type="caution">
    <text evidence="3">The sequence shown here is derived from an EMBL/GenBank/DDBJ whole genome shotgun (WGS) entry which is preliminary data.</text>
</comment>
<dbReference type="PANTHER" id="PTHR30469">
    <property type="entry name" value="MULTIDRUG RESISTANCE PROTEIN MDTA"/>
    <property type="match status" value="1"/>
</dbReference>
<dbReference type="InterPro" id="IPR006143">
    <property type="entry name" value="RND_pump_MFP"/>
</dbReference>
<organism evidence="3 4">
    <name type="scientific">Pseudoalteromonas luteoviolacea</name>
    <dbReference type="NCBI Taxonomy" id="43657"/>
    <lineage>
        <taxon>Bacteria</taxon>
        <taxon>Pseudomonadati</taxon>
        <taxon>Pseudomonadota</taxon>
        <taxon>Gammaproteobacteria</taxon>
        <taxon>Alteromonadales</taxon>
        <taxon>Pseudoalteromonadaceae</taxon>
        <taxon>Pseudoalteromonas</taxon>
    </lineage>
</organism>
<protein>
    <submittedName>
        <fullName evidence="3">Uncharacterized protein</fullName>
    </submittedName>
</protein>
<dbReference type="EMBL" id="JWIC01000007">
    <property type="protein sequence ID" value="KID55881.1"/>
    <property type="molecule type" value="Genomic_DNA"/>
</dbReference>
<name>A0A0C1Q5M4_9GAMM</name>
<gene>
    <name evidence="3" type="ORF">JF50_16175</name>
</gene>
<dbReference type="OrthoDB" id="9778236at2"/>
<dbReference type="RefSeq" id="WP_039610453.1">
    <property type="nucleotide sequence ID" value="NZ_JWIC01000007.1"/>
</dbReference>
<dbReference type="Gene3D" id="2.40.50.100">
    <property type="match status" value="1"/>
</dbReference>